<dbReference type="EC" id="3.1.21.10" evidence="13 14"/>
<keyword evidence="5 13" id="KW-0255">Endonuclease</keyword>
<dbReference type="GO" id="GO:0006281">
    <property type="term" value="P:DNA repair"/>
    <property type="evidence" value="ECO:0007669"/>
    <property type="project" value="UniProtKB-UniRule"/>
</dbReference>
<dbReference type="GO" id="GO:0006310">
    <property type="term" value="P:DNA recombination"/>
    <property type="evidence" value="ECO:0007669"/>
    <property type="project" value="UniProtKB-UniRule"/>
</dbReference>
<feature type="binding site" evidence="13">
    <location>
        <position position="13"/>
    </location>
    <ligand>
        <name>Mg(2+)</name>
        <dbReference type="ChEBI" id="CHEBI:18420"/>
        <label>1</label>
    </ligand>
</feature>
<keyword evidence="11 13" id="KW-0234">DNA repair</keyword>
<feature type="active site" evidence="13">
    <location>
        <position position="148"/>
    </location>
</feature>
<evidence type="ECO:0000256" key="11">
    <source>
        <dbReference type="ARBA" id="ARBA00023204"/>
    </source>
</evidence>
<evidence type="ECO:0000256" key="10">
    <source>
        <dbReference type="ARBA" id="ARBA00023172"/>
    </source>
</evidence>
<dbReference type="Pfam" id="PF02075">
    <property type="entry name" value="RuvC"/>
    <property type="match status" value="1"/>
</dbReference>
<evidence type="ECO:0000313" key="16">
    <source>
        <dbReference type="Proteomes" id="UP000757103"/>
    </source>
</evidence>
<keyword evidence="3 13" id="KW-0540">Nuclease</keyword>
<dbReference type="GO" id="GO:0000287">
    <property type="term" value="F:magnesium ion binding"/>
    <property type="evidence" value="ECO:0007669"/>
    <property type="project" value="UniProtKB-UniRule"/>
</dbReference>
<dbReference type="AlphaFoldDB" id="A0A921SUR7"/>
<dbReference type="InterPro" id="IPR036397">
    <property type="entry name" value="RNaseH_sf"/>
</dbReference>
<keyword evidence="9 13" id="KW-0238">DNA-binding</keyword>
<dbReference type="EMBL" id="DYUD01000012">
    <property type="protein sequence ID" value="HJG88582.1"/>
    <property type="molecule type" value="Genomic_DNA"/>
</dbReference>
<dbReference type="InterPro" id="IPR012337">
    <property type="entry name" value="RNaseH-like_sf"/>
</dbReference>
<evidence type="ECO:0000256" key="1">
    <source>
        <dbReference type="ARBA" id="ARBA00009518"/>
    </source>
</evidence>
<comment type="similarity">
    <text evidence="1 13">Belongs to the RuvC family.</text>
</comment>
<evidence type="ECO:0000313" key="15">
    <source>
        <dbReference type="EMBL" id="HJG88582.1"/>
    </source>
</evidence>
<reference evidence="15" key="2">
    <citation type="submission" date="2021-09" db="EMBL/GenBank/DDBJ databases">
        <authorList>
            <person name="Gilroy R."/>
        </authorList>
    </citation>
    <scope>NUCLEOTIDE SEQUENCE</scope>
    <source>
        <strain evidence="15">CHK121-7720</strain>
    </source>
</reference>
<dbReference type="PROSITE" id="PS01321">
    <property type="entry name" value="RUVC"/>
    <property type="match status" value="1"/>
</dbReference>
<feature type="active site" evidence="13">
    <location>
        <position position="73"/>
    </location>
</feature>
<evidence type="ECO:0000256" key="3">
    <source>
        <dbReference type="ARBA" id="ARBA00022722"/>
    </source>
</evidence>
<dbReference type="InterPro" id="IPR020563">
    <property type="entry name" value="X-over_junc_endoDNase_Mg_BS"/>
</dbReference>
<feature type="active site" evidence="13">
    <location>
        <position position="13"/>
    </location>
</feature>
<accession>A0A921SUR7</accession>
<feature type="binding site" evidence="13">
    <location>
        <position position="73"/>
    </location>
    <ligand>
        <name>Mg(2+)</name>
        <dbReference type="ChEBI" id="CHEBI:18420"/>
        <label>2</label>
    </ligand>
</feature>
<dbReference type="GO" id="GO:0003677">
    <property type="term" value="F:DNA binding"/>
    <property type="evidence" value="ECO:0007669"/>
    <property type="project" value="UniProtKB-KW"/>
</dbReference>
<reference evidence="15" key="1">
    <citation type="journal article" date="2021" name="PeerJ">
        <title>Extensive microbial diversity within the chicken gut microbiome revealed by metagenomics and culture.</title>
        <authorList>
            <person name="Gilroy R."/>
            <person name="Ravi A."/>
            <person name="Getino M."/>
            <person name="Pursley I."/>
            <person name="Horton D.L."/>
            <person name="Alikhan N.F."/>
            <person name="Baker D."/>
            <person name="Gharbi K."/>
            <person name="Hall N."/>
            <person name="Watson M."/>
            <person name="Adriaenssens E.M."/>
            <person name="Foster-Nyarko E."/>
            <person name="Jarju S."/>
            <person name="Secka A."/>
            <person name="Antonio M."/>
            <person name="Oren A."/>
            <person name="Chaudhuri R.R."/>
            <person name="La Ragione R."/>
            <person name="Hildebrand F."/>
            <person name="Pallen M.J."/>
        </authorList>
    </citation>
    <scope>NUCLEOTIDE SEQUENCE</scope>
    <source>
        <strain evidence="15">CHK121-7720</strain>
    </source>
</reference>
<evidence type="ECO:0000256" key="12">
    <source>
        <dbReference type="ARBA" id="ARBA00029354"/>
    </source>
</evidence>
<dbReference type="FunFam" id="3.30.420.10:FF:000002">
    <property type="entry name" value="Crossover junction endodeoxyribonuclease RuvC"/>
    <property type="match status" value="1"/>
</dbReference>
<evidence type="ECO:0000256" key="6">
    <source>
        <dbReference type="ARBA" id="ARBA00022763"/>
    </source>
</evidence>
<dbReference type="Proteomes" id="UP000757103">
    <property type="component" value="Unassembled WGS sequence"/>
</dbReference>
<dbReference type="SUPFAM" id="SSF53098">
    <property type="entry name" value="Ribonuclease H-like"/>
    <property type="match status" value="1"/>
</dbReference>
<keyword evidence="7 13" id="KW-0378">Hydrolase</keyword>
<evidence type="ECO:0000256" key="5">
    <source>
        <dbReference type="ARBA" id="ARBA00022759"/>
    </source>
</evidence>
<comment type="subcellular location">
    <subcellularLocation>
        <location evidence="13">Cytoplasm</location>
    </subcellularLocation>
</comment>
<dbReference type="RefSeq" id="WP_272960232.1">
    <property type="nucleotide sequence ID" value="NZ_CAKMIC010000014.1"/>
</dbReference>
<comment type="function">
    <text evidence="13">The RuvA-RuvB-RuvC complex processes Holliday junction (HJ) DNA during genetic recombination and DNA repair. Endonuclease that resolves HJ intermediates. Cleaves cruciform DNA by making single-stranded nicks across the HJ at symmetrical positions within the homologous arms, yielding a 5'-phosphate and a 3'-hydroxyl group; requires a central core of homology in the junction. The consensus cleavage sequence is 5'-(A/T)TT(C/G)-3'. Cleavage occurs on the 3'-side of the TT dinucleotide at the point of strand exchange. HJ branch migration catalyzed by RuvA-RuvB allows RuvC to scan DNA until it finds its consensus sequence, where it cleaves and resolves the cruciform DNA.</text>
</comment>
<dbReference type="PRINTS" id="PR00696">
    <property type="entry name" value="RSOLVASERUVC"/>
</dbReference>
<evidence type="ECO:0000256" key="9">
    <source>
        <dbReference type="ARBA" id="ARBA00023125"/>
    </source>
</evidence>
<protein>
    <recommendedName>
        <fullName evidence="13 14">Crossover junction endodeoxyribonuclease RuvC</fullName>
        <ecNumber evidence="13 14">3.1.21.10</ecNumber>
    </recommendedName>
    <alternativeName>
        <fullName evidence="13">Holliday junction nuclease RuvC</fullName>
    </alternativeName>
    <alternativeName>
        <fullName evidence="13">Holliday junction resolvase RuvC</fullName>
    </alternativeName>
</protein>
<dbReference type="GO" id="GO:0005737">
    <property type="term" value="C:cytoplasm"/>
    <property type="evidence" value="ECO:0007669"/>
    <property type="project" value="UniProtKB-SubCell"/>
</dbReference>
<evidence type="ECO:0000256" key="2">
    <source>
        <dbReference type="ARBA" id="ARBA00022490"/>
    </source>
</evidence>
<evidence type="ECO:0000256" key="4">
    <source>
        <dbReference type="ARBA" id="ARBA00022723"/>
    </source>
</evidence>
<dbReference type="Gene3D" id="3.30.420.10">
    <property type="entry name" value="Ribonuclease H-like superfamily/Ribonuclease H"/>
    <property type="match status" value="1"/>
</dbReference>
<keyword evidence="6 13" id="KW-0227">DNA damage</keyword>
<dbReference type="GO" id="GO:0008821">
    <property type="term" value="F:crossover junction DNA endonuclease activity"/>
    <property type="evidence" value="ECO:0007669"/>
    <property type="project" value="UniProtKB-UniRule"/>
</dbReference>
<feature type="binding site" evidence="13">
    <location>
        <position position="148"/>
    </location>
    <ligand>
        <name>Mg(2+)</name>
        <dbReference type="ChEBI" id="CHEBI:18420"/>
        <label>1</label>
    </ligand>
</feature>
<keyword evidence="8 13" id="KW-0460">Magnesium</keyword>
<organism evidence="15 16">
    <name type="scientific">Barnesiella viscericola</name>
    <dbReference type="NCBI Taxonomy" id="397865"/>
    <lineage>
        <taxon>Bacteria</taxon>
        <taxon>Pseudomonadati</taxon>
        <taxon>Bacteroidota</taxon>
        <taxon>Bacteroidia</taxon>
        <taxon>Bacteroidales</taxon>
        <taxon>Barnesiellaceae</taxon>
        <taxon>Barnesiella</taxon>
    </lineage>
</organism>
<dbReference type="NCBIfam" id="TIGR00228">
    <property type="entry name" value="ruvC"/>
    <property type="match status" value="1"/>
</dbReference>
<keyword evidence="4 13" id="KW-0479">Metal-binding</keyword>
<dbReference type="GO" id="GO:0048476">
    <property type="term" value="C:Holliday junction resolvase complex"/>
    <property type="evidence" value="ECO:0007669"/>
    <property type="project" value="UniProtKB-UniRule"/>
</dbReference>
<name>A0A921SUR7_9BACT</name>
<comment type="cofactor">
    <cofactor evidence="13">
        <name>Mg(2+)</name>
        <dbReference type="ChEBI" id="CHEBI:18420"/>
    </cofactor>
    <text evidence="13">Binds 2 Mg(2+) ion per subunit.</text>
</comment>
<dbReference type="PANTHER" id="PTHR30194:SF3">
    <property type="entry name" value="CROSSOVER JUNCTION ENDODEOXYRIBONUCLEASE RUVC"/>
    <property type="match status" value="1"/>
</dbReference>
<evidence type="ECO:0000256" key="7">
    <source>
        <dbReference type="ARBA" id="ARBA00022801"/>
    </source>
</evidence>
<keyword evidence="2 13" id="KW-0963">Cytoplasm</keyword>
<comment type="caution">
    <text evidence="15">The sequence shown here is derived from an EMBL/GenBank/DDBJ whole genome shotgun (WGS) entry which is preliminary data.</text>
</comment>
<gene>
    <name evidence="13 15" type="primary">ruvC</name>
    <name evidence="15" type="ORF">K8U91_03775</name>
</gene>
<evidence type="ECO:0000256" key="14">
    <source>
        <dbReference type="NCBIfam" id="TIGR00228"/>
    </source>
</evidence>
<proteinExistence type="inferred from homology"/>
<evidence type="ECO:0000256" key="8">
    <source>
        <dbReference type="ARBA" id="ARBA00022842"/>
    </source>
</evidence>
<evidence type="ECO:0000256" key="13">
    <source>
        <dbReference type="HAMAP-Rule" id="MF_00034"/>
    </source>
</evidence>
<dbReference type="CDD" id="cd16962">
    <property type="entry name" value="RuvC"/>
    <property type="match status" value="1"/>
</dbReference>
<dbReference type="PANTHER" id="PTHR30194">
    <property type="entry name" value="CROSSOVER JUNCTION ENDODEOXYRIBONUCLEASE RUVC"/>
    <property type="match status" value="1"/>
</dbReference>
<comment type="catalytic activity">
    <reaction evidence="12 13">
        <text>Endonucleolytic cleavage at a junction such as a reciprocal single-stranded crossover between two homologous DNA duplexes (Holliday junction).</text>
        <dbReference type="EC" id="3.1.21.10"/>
    </reaction>
</comment>
<keyword evidence="10 13" id="KW-0233">DNA recombination</keyword>
<dbReference type="HAMAP" id="MF_00034">
    <property type="entry name" value="RuvC"/>
    <property type="match status" value="1"/>
</dbReference>
<sequence>MTPENDRVIIGIDPGTNVMGYGILRVVGNKPEVVALGVIQLNKFESHYLRLRRIFERVLSLIEQYLPDEMAIEAPFFGKNVQSMLKLGRAQGVAMAAALSRDIPITEYAPLKIKMSITGNGGASKEQVAAMLQRILHIPDENMLPQLDATDGLAAALCHFYQTNRPQVAKSYNSWKDFINKNPDKVSMGKKPLDK</sequence>
<dbReference type="InterPro" id="IPR002176">
    <property type="entry name" value="X-over_junc_endoDNase_RuvC"/>
</dbReference>
<comment type="subunit">
    <text evidence="13">Homodimer which binds Holliday junction (HJ) DNA. The HJ becomes 2-fold symmetrical on binding to RuvC with unstacked arms; it has a different conformation from HJ DNA in complex with RuvA. In the full resolvosome a probable DNA-RuvA(4)-RuvB(12)-RuvC(2) complex forms which resolves the HJ.</text>
</comment>